<dbReference type="AlphaFoldDB" id="A0A2C7A4M9"/>
<comment type="caution">
    <text evidence="1">The sequence shown here is derived from an EMBL/GenBank/DDBJ whole genome shotgun (WGS) entry which is preliminary data.</text>
</comment>
<sequence>MQPFDLGRQCRAVLVGPDGAVIQLETVTGFDARQVVQKVRTNPLNGPPQEQQIPSGWEGSFEMSRQGRAADDLFSGMEARFWAGTPIPYCTLFQYVTERDGSISAYRYSNVSISLADAGSYRATEAVTQRIEFFASQKDIA</sequence>
<name>A0A2C7A4M9_9PROT</name>
<reference evidence="1 2" key="1">
    <citation type="submission" date="2017-10" db="EMBL/GenBank/DDBJ databases">
        <authorList>
            <person name="Banno H."/>
            <person name="Chua N.-H."/>
        </authorList>
    </citation>
    <scope>NUCLEOTIDE SEQUENCE [LARGE SCALE GENOMIC DNA]</scope>
    <source>
        <strain evidence="1 2">YW11</strain>
    </source>
</reference>
<evidence type="ECO:0000313" key="1">
    <source>
        <dbReference type="EMBL" id="PHK92919.1"/>
    </source>
</evidence>
<proteinExistence type="predicted"/>
<organism evidence="1 2">
    <name type="scientific">Teichococcus rhizosphaerae</name>
    <dbReference type="NCBI Taxonomy" id="1335062"/>
    <lineage>
        <taxon>Bacteria</taxon>
        <taxon>Pseudomonadati</taxon>
        <taxon>Pseudomonadota</taxon>
        <taxon>Alphaproteobacteria</taxon>
        <taxon>Acetobacterales</taxon>
        <taxon>Roseomonadaceae</taxon>
        <taxon>Roseomonas</taxon>
    </lineage>
</organism>
<evidence type="ECO:0000313" key="2">
    <source>
        <dbReference type="Proteomes" id="UP000223527"/>
    </source>
</evidence>
<evidence type="ECO:0008006" key="3">
    <source>
        <dbReference type="Google" id="ProtNLM"/>
    </source>
</evidence>
<keyword evidence="2" id="KW-1185">Reference proteome</keyword>
<gene>
    <name evidence="1" type="ORF">CR162_21350</name>
</gene>
<dbReference type="RefSeq" id="WP_099097497.1">
    <property type="nucleotide sequence ID" value="NZ_PDNU01000086.1"/>
</dbReference>
<accession>A0A2C7A4M9</accession>
<dbReference type="Proteomes" id="UP000223527">
    <property type="component" value="Unassembled WGS sequence"/>
</dbReference>
<dbReference type="OrthoDB" id="7276777at2"/>
<protein>
    <recommendedName>
        <fullName evidence="3">Phage tail protein</fullName>
    </recommendedName>
</protein>
<dbReference type="EMBL" id="PDNU01000086">
    <property type="protein sequence ID" value="PHK92919.1"/>
    <property type="molecule type" value="Genomic_DNA"/>
</dbReference>